<feature type="compositionally biased region" description="Basic and acidic residues" evidence="5">
    <location>
        <begin position="1"/>
        <end position="11"/>
    </location>
</feature>
<evidence type="ECO:0000313" key="8">
    <source>
        <dbReference type="Proteomes" id="UP000319383"/>
    </source>
</evidence>
<keyword evidence="2 6" id="KW-0812">Transmembrane</keyword>
<dbReference type="Proteomes" id="UP000319383">
    <property type="component" value="Chromosome"/>
</dbReference>
<feature type="transmembrane region" description="Helical" evidence="6">
    <location>
        <begin position="400"/>
        <end position="423"/>
    </location>
</feature>
<evidence type="ECO:0000256" key="5">
    <source>
        <dbReference type="SAM" id="MobiDB-lite"/>
    </source>
</evidence>
<feature type="transmembrane region" description="Helical" evidence="6">
    <location>
        <begin position="68"/>
        <end position="86"/>
    </location>
</feature>
<evidence type="ECO:0000256" key="1">
    <source>
        <dbReference type="ARBA" id="ARBA00004141"/>
    </source>
</evidence>
<feature type="transmembrane region" description="Helical" evidence="6">
    <location>
        <begin position="522"/>
        <end position="548"/>
    </location>
</feature>
<feature type="transmembrane region" description="Helical" evidence="6">
    <location>
        <begin position="452"/>
        <end position="477"/>
    </location>
</feature>
<reference evidence="7 8" key="1">
    <citation type="submission" date="2019-02" db="EMBL/GenBank/DDBJ databases">
        <title>Deep-cultivation of Planctomycetes and their phenomic and genomic characterization uncovers novel biology.</title>
        <authorList>
            <person name="Wiegand S."/>
            <person name="Jogler M."/>
            <person name="Boedeker C."/>
            <person name="Pinto D."/>
            <person name="Vollmers J."/>
            <person name="Rivas-Marin E."/>
            <person name="Kohn T."/>
            <person name="Peeters S.H."/>
            <person name="Heuer A."/>
            <person name="Rast P."/>
            <person name="Oberbeckmann S."/>
            <person name="Bunk B."/>
            <person name="Jeske O."/>
            <person name="Meyerdierks A."/>
            <person name="Storesund J.E."/>
            <person name="Kallscheuer N."/>
            <person name="Luecker S."/>
            <person name="Lage O.M."/>
            <person name="Pohl T."/>
            <person name="Merkel B.J."/>
            <person name="Hornburger P."/>
            <person name="Mueller R.-W."/>
            <person name="Bruemmer F."/>
            <person name="Labrenz M."/>
            <person name="Spormann A.M."/>
            <person name="Op den Camp H."/>
            <person name="Overmann J."/>
            <person name="Amann R."/>
            <person name="Jetten M.S.M."/>
            <person name="Mascher T."/>
            <person name="Medema M.H."/>
            <person name="Devos D.P."/>
            <person name="Kaster A.-K."/>
            <person name="Ovreas L."/>
            <person name="Rohde M."/>
            <person name="Galperin M.Y."/>
            <person name="Jogler C."/>
        </authorList>
    </citation>
    <scope>NUCLEOTIDE SEQUENCE [LARGE SCALE GENOMIC DNA]</scope>
    <source>
        <strain evidence="7 8">Mal52</strain>
    </source>
</reference>
<evidence type="ECO:0000313" key="7">
    <source>
        <dbReference type="EMBL" id="QDU47621.1"/>
    </source>
</evidence>
<evidence type="ECO:0000256" key="6">
    <source>
        <dbReference type="SAM" id="Phobius"/>
    </source>
</evidence>
<organism evidence="7 8">
    <name type="scientific">Symmachiella dynata</name>
    <dbReference type="NCBI Taxonomy" id="2527995"/>
    <lineage>
        <taxon>Bacteria</taxon>
        <taxon>Pseudomonadati</taxon>
        <taxon>Planctomycetota</taxon>
        <taxon>Planctomycetia</taxon>
        <taxon>Planctomycetales</taxon>
        <taxon>Planctomycetaceae</taxon>
        <taxon>Symmachiella</taxon>
    </lineage>
</organism>
<feature type="transmembrane region" description="Helical" evidence="6">
    <location>
        <begin position="498"/>
        <end position="516"/>
    </location>
</feature>
<dbReference type="AlphaFoldDB" id="A0A517ZYU6"/>
<keyword evidence="3 6" id="KW-1133">Transmembrane helix</keyword>
<dbReference type="NCBIfam" id="NF037982">
    <property type="entry name" value="Nramp_1"/>
    <property type="match status" value="1"/>
</dbReference>
<name>A0A517ZYU6_9PLAN</name>
<feature type="transmembrane region" description="Helical" evidence="6">
    <location>
        <begin position="272"/>
        <end position="290"/>
    </location>
</feature>
<keyword evidence="8" id="KW-1185">Reference proteome</keyword>
<gene>
    <name evidence="7" type="ORF">Mal52_61560</name>
</gene>
<keyword evidence="4 6" id="KW-0472">Membrane</keyword>
<dbReference type="PANTHER" id="PTHR11706:SF3">
    <property type="entry name" value="METAL ION TRANSPORT PROTEIN"/>
    <property type="match status" value="1"/>
</dbReference>
<evidence type="ECO:0000256" key="3">
    <source>
        <dbReference type="ARBA" id="ARBA00022989"/>
    </source>
</evidence>
<dbReference type="GO" id="GO:0015086">
    <property type="term" value="F:cadmium ion transmembrane transporter activity"/>
    <property type="evidence" value="ECO:0007669"/>
    <property type="project" value="TreeGrafter"/>
</dbReference>
<protein>
    <submittedName>
        <fullName evidence="7">Manganese transport protein MntH</fullName>
    </submittedName>
</protein>
<dbReference type="EMBL" id="CP036276">
    <property type="protein sequence ID" value="QDU47621.1"/>
    <property type="molecule type" value="Genomic_DNA"/>
</dbReference>
<proteinExistence type="predicted"/>
<feature type="region of interest" description="Disordered" evidence="5">
    <location>
        <begin position="1"/>
        <end position="23"/>
    </location>
</feature>
<feature type="transmembrane region" description="Helical" evidence="6">
    <location>
        <begin position="296"/>
        <end position="315"/>
    </location>
</feature>
<feature type="transmembrane region" description="Helical" evidence="6">
    <location>
        <begin position="560"/>
        <end position="582"/>
    </location>
</feature>
<evidence type="ECO:0000256" key="4">
    <source>
        <dbReference type="ARBA" id="ARBA00023136"/>
    </source>
</evidence>
<comment type="subcellular location">
    <subcellularLocation>
        <location evidence="1">Membrane</location>
        <topology evidence="1">Multi-pass membrane protein</topology>
    </subcellularLocation>
</comment>
<sequence length="586" mass="64222">MTEPNFDEHDTLPPSMDPAVGGGTEDPPRDFIGIIKRLGPGMIIAGSIVGSGELIATTKTGAEAGITLLWLIIIGCVIKVFVQIEIGRYTVSHGETPLAALNRVPGPRLRVNWLLWYWLVMMISILGQAGGIVGGVGQSLAIAVPITGDYAKAVQVPNEADLLRYVDFIDHDQVTSPDELPEEAARIKRGNEFIAGRMERLGERGGKLIATTRELIHAQSQLAEIADTTPAPTDGESASPAQIELAQREQTVSDIKSQLKEMTSPFTFDDRIWGTIIALITVGLLCRGRYKLIQNLSMTLVVSFTFITIGNVISLQTHEEFALKMDDYLYGLSFHIPEGIAGLKAAMFTFGIIGVGASELVAYPYWCLEKGYAKYAGPRSPDESWAKRARGWMMVMHYDAFASMVVYTIATLAFFVMGAAALYQQGLVPEGMRMVSTLIEQYVPVFGEHARWLFLIGAIAVLYSTFLVANAGFARLYTDFLKVLGVMDPHNEKTHDRSIMIFGMVLPMICAGVYWIPNANPVALVMFGGLTQAVMLPMLAFAALFFRYRMTDRRLCPGRLWDVLLIISCIGLTIAGVFTAFLKLAG</sequence>
<dbReference type="RefSeq" id="WP_145380419.1">
    <property type="nucleotide sequence ID" value="NZ_CP036276.1"/>
</dbReference>
<dbReference type="GO" id="GO:0005384">
    <property type="term" value="F:manganese ion transmembrane transporter activity"/>
    <property type="evidence" value="ECO:0007669"/>
    <property type="project" value="TreeGrafter"/>
</dbReference>
<feature type="transmembrane region" description="Helical" evidence="6">
    <location>
        <begin position="115"/>
        <end position="136"/>
    </location>
</feature>
<dbReference type="InterPro" id="IPR001046">
    <property type="entry name" value="NRAMP_fam"/>
</dbReference>
<dbReference type="GO" id="GO:0034755">
    <property type="term" value="P:iron ion transmembrane transport"/>
    <property type="evidence" value="ECO:0007669"/>
    <property type="project" value="TreeGrafter"/>
</dbReference>
<dbReference type="GO" id="GO:0005886">
    <property type="term" value="C:plasma membrane"/>
    <property type="evidence" value="ECO:0007669"/>
    <property type="project" value="TreeGrafter"/>
</dbReference>
<accession>A0A517ZYU6</accession>
<dbReference type="PANTHER" id="PTHR11706">
    <property type="entry name" value="SOLUTE CARRIER PROTEIN FAMILY 11 MEMBER"/>
    <property type="match status" value="1"/>
</dbReference>
<dbReference type="KEGG" id="sdyn:Mal52_61560"/>
<evidence type="ECO:0000256" key="2">
    <source>
        <dbReference type="ARBA" id="ARBA00022692"/>
    </source>
</evidence>